<evidence type="ECO:0000256" key="9">
    <source>
        <dbReference type="SAM" id="Phobius"/>
    </source>
</evidence>
<dbReference type="SUPFAM" id="SSF109604">
    <property type="entry name" value="HD-domain/PDEase-like"/>
    <property type="match status" value="1"/>
</dbReference>
<keyword evidence="12" id="KW-1185">Reference proteome</keyword>
<evidence type="ECO:0000256" key="6">
    <source>
        <dbReference type="ARBA" id="ARBA00023118"/>
    </source>
</evidence>
<keyword evidence="5 9" id="KW-1133">Transmembrane helix</keyword>
<reference evidence="11 12" key="1">
    <citation type="submission" date="2020-09" db="EMBL/GenBank/DDBJ databases">
        <title>Echinicola sp. CAU 1574 isolated from sand of Sido Beach.</title>
        <authorList>
            <person name="Kim W."/>
        </authorList>
    </citation>
    <scope>NUCLEOTIDE SEQUENCE [LARGE SCALE GENOMIC DNA]</scope>
    <source>
        <strain evidence="11 12">CAU 1574</strain>
    </source>
</reference>
<feature type="transmembrane region" description="Helical" evidence="9">
    <location>
        <begin position="370"/>
        <end position="391"/>
    </location>
</feature>
<evidence type="ECO:0000256" key="1">
    <source>
        <dbReference type="ARBA" id="ARBA00004236"/>
    </source>
</evidence>
<feature type="transmembrane region" description="Helical" evidence="9">
    <location>
        <begin position="270"/>
        <end position="293"/>
    </location>
</feature>
<dbReference type="Pfam" id="PF01966">
    <property type="entry name" value="HD"/>
    <property type="match status" value="1"/>
</dbReference>
<dbReference type="SMART" id="SM00471">
    <property type="entry name" value="HDc"/>
    <property type="match status" value="1"/>
</dbReference>
<comment type="caution">
    <text evidence="11">The sequence shown here is derived from an EMBL/GenBank/DDBJ whole genome shotgun (WGS) entry which is preliminary data.</text>
</comment>
<keyword evidence="4" id="KW-0547">Nucleotide-binding</keyword>
<keyword evidence="7 9" id="KW-0472">Membrane</keyword>
<keyword evidence="2" id="KW-1003">Cell membrane</keyword>
<keyword evidence="8" id="KW-0175">Coiled coil</keyword>
<evidence type="ECO:0000256" key="2">
    <source>
        <dbReference type="ARBA" id="ARBA00022475"/>
    </source>
</evidence>
<evidence type="ECO:0000313" key="11">
    <source>
        <dbReference type="EMBL" id="MBD8489339.1"/>
    </source>
</evidence>
<evidence type="ECO:0000256" key="7">
    <source>
        <dbReference type="ARBA" id="ARBA00023136"/>
    </source>
</evidence>
<evidence type="ECO:0000256" key="8">
    <source>
        <dbReference type="SAM" id="Coils"/>
    </source>
</evidence>
<comment type="subcellular location">
    <subcellularLocation>
        <location evidence="1">Cell membrane</location>
    </subcellularLocation>
</comment>
<feature type="coiled-coil region" evidence="8">
    <location>
        <begin position="186"/>
        <end position="213"/>
    </location>
</feature>
<sequence length="396" mass="45589">MEPTKIQIIEKVSGYVKGHFQSNDTKLFIYHNLEHTEDVVKAAAKIAENYSLTEEDYDALLVAAWFHDSGCWGRTELKDHENRSAKLAEDFLTQEGASINFISKVKSAIKSTKMPQNPNGLVEEILCDADLFHLGSEDYYDRSLKLWEEFIQMKVFDIDILSWLKSNLIFLGKHKYHTEYCRQNLIAGKQKNMADLVQKIEEMEADKPKKKKNKKNKGPERGIETLFRTTSRNHLELSSIADNKANIMISVNSIILTIIVSVLLRKLEEFPNYIIPTVMLLSTSLITMVFAILATRPNISSGKVTREAIDKKESNLLYFGNFHEMKLEEYQYGMKKMMEDADFLYGSMTKDIYYLGQVLGKKYKLLRKSYTVFMFGFIVSILAFVVASVFFPVDTY</sequence>
<dbReference type="Gene3D" id="1.10.3210.10">
    <property type="entry name" value="Hypothetical protein af1432"/>
    <property type="match status" value="1"/>
</dbReference>
<organism evidence="11 12">
    <name type="scientific">Echinicola arenosa</name>
    <dbReference type="NCBI Taxonomy" id="2774144"/>
    <lineage>
        <taxon>Bacteria</taxon>
        <taxon>Pseudomonadati</taxon>
        <taxon>Bacteroidota</taxon>
        <taxon>Cytophagia</taxon>
        <taxon>Cytophagales</taxon>
        <taxon>Cyclobacteriaceae</taxon>
        <taxon>Echinicola</taxon>
    </lineage>
</organism>
<proteinExistence type="predicted"/>
<keyword evidence="3 9" id="KW-0812">Transmembrane</keyword>
<evidence type="ECO:0000256" key="5">
    <source>
        <dbReference type="ARBA" id="ARBA00022989"/>
    </source>
</evidence>
<evidence type="ECO:0000259" key="10">
    <source>
        <dbReference type="SMART" id="SM00471"/>
    </source>
</evidence>
<dbReference type="Pfam" id="PF18967">
    <property type="entry name" value="PycTM"/>
    <property type="match status" value="1"/>
</dbReference>
<dbReference type="Proteomes" id="UP000647133">
    <property type="component" value="Unassembled WGS sequence"/>
</dbReference>
<feature type="domain" description="HD/PDEase" evidence="10">
    <location>
        <begin position="28"/>
        <end position="144"/>
    </location>
</feature>
<evidence type="ECO:0000313" key="12">
    <source>
        <dbReference type="Proteomes" id="UP000647133"/>
    </source>
</evidence>
<dbReference type="RefSeq" id="WP_192010217.1">
    <property type="nucleotide sequence ID" value="NZ_JACYTQ010000003.1"/>
</dbReference>
<dbReference type="InterPro" id="IPR043760">
    <property type="entry name" value="PycTM_dom"/>
</dbReference>
<gene>
    <name evidence="11" type="ORF">IFO69_11345</name>
</gene>
<evidence type="ECO:0000256" key="4">
    <source>
        <dbReference type="ARBA" id="ARBA00022741"/>
    </source>
</evidence>
<dbReference type="InterPro" id="IPR006674">
    <property type="entry name" value="HD_domain"/>
</dbReference>
<dbReference type="CDD" id="cd00077">
    <property type="entry name" value="HDc"/>
    <property type="match status" value="1"/>
</dbReference>
<dbReference type="InterPro" id="IPR003607">
    <property type="entry name" value="HD/PDEase_dom"/>
</dbReference>
<name>A0ABR9ALB0_9BACT</name>
<keyword evidence="6" id="KW-0051">Antiviral defense</keyword>
<evidence type="ECO:0000256" key="3">
    <source>
        <dbReference type="ARBA" id="ARBA00022692"/>
    </source>
</evidence>
<protein>
    <submittedName>
        <fullName evidence="11">HD domain-containing protein</fullName>
    </submittedName>
</protein>
<feature type="transmembrane region" description="Helical" evidence="9">
    <location>
        <begin position="245"/>
        <end position="264"/>
    </location>
</feature>
<accession>A0ABR9ALB0</accession>
<dbReference type="EMBL" id="JACYTQ010000003">
    <property type="protein sequence ID" value="MBD8489339.1"/>
    <property type="molecule type" value="Genomic_DNA"/>
</dbReference>